<keyword evidence="12" id="KW-1185">Reference proteome</keyword>
<comment type="function">
    <text evidence="1">Required for nicotinamide riboside transport across the inner membrane.</text>
</comment>
<proteinExistence type="inferred from homology"/>
<keyword evidence="8 10" id="KW-1133">Transmembrane helix</keyword>
<dbReference type="Pfam" id="PF04973">
    <property type="entry name" value="NMN_transporter"/>
    <property type="match status" value="1"/>
</dbReference>
<gene>
    <name evidence="11" type="ORF">SAMN06264346_11762</name>
</gene>
<accession>A0ABY1PIM1</accession>
<sequence length="230" mass="27338">MYIFLFIFDLMNLYNLFVKPYETYTNLQIFLEAFATVFGILSVYFSIKKNIWVYPTGIISTLIYVYILFNFGLLGDCMINVYYTVMSIYGWILWAKNSDDHIHVEVSWATRKEWLYGILLFALSLILVTVVYYYKPYIDNRFSLENIKLGLYHLDWGNWLDVLTTSVFLVGMWFMAKRRIENWIFWIIGDFICIPMMIYKGLGITSVQYLVFTIMAIQGYITWKKSLSKS</sequence>
<dbReference type="EMBL" id="FXTZ01000017">
    <property type="protein sequence ID" value="SMP34208.1"/>
    <property type="molecule type" value="Genomic_DNA"/>
</dbReference>
<keyword evidence="7 10" id="KW-0812">Transmembrane</keyword>
<feature type="transmembrane region" description="Helical" evidence="10">
    <location>
        <begin position="114"/>
        <end position="134"/>
    </location>
</feature>
<keyword evidence="6" id="KW-1003">Cell membrane</keyword>
<evidence type="ECO:0000256" key="8">
    <source>
        <dbReference type="ARBA" id="ARBA00022989"/>
    </source>
</evidence>
<feature type="transmembrane region" description="Helical" evidence="10">
    <location>
        <begin position="156"/>
        <end position="176"/>
    </location>
</feature>
<comment type="subcellular location">
    <subcellularLocation>
        <location evidence="2">Cell membrane</location>
        <topology evidence="2">Multi-pass membrane protein</topology>
    </subcellularLocation>
</comment>
<evidence type="ECO:0000256" key="2">
    <source>
        <dbReference type="ARBA" id="ARBA00004651"/>
    </source>
</evidence>
<keyword evidence="5" id="KW-0813">Transport</keyword>
<evidence type="ECO:0000256" key="3">
    <source>
        <dbReference type="ARBA" id="ARBA00006669"/>
    </source>
</evidence>
<keyword evidence="9 10" id="KW-0472">Membrane</keyword>
<comment type="similarity">
    <text evidence="3">Belongs to the nicotinamide ribonucleoside (NR) uptake permease (TC 4.B.1) family.</text>
</comment>
<feature type="transmembrane region" description="Helical" evidence="10">
    <location>
        <begin position="206"/>
        <end position="223"/>
    </location>
</feature>
<evidence type="ECO:0000256" key="5">
    <source>
        <dbReference type="ARBA" id="ARBA00022448"/>
    </source>
</evidence>
<evidence type="ECO:0000313" key="11">
    <source>
        <dbReference type="EMBL" id="SMP34208.1"/>
    </source>
</evidence>
<evidence type="ECO:0000313" key="12">
    <source>
        <dbReference type="Proteomes" id="UP001157960"/>
    </source>
</evidence>
<organism evidence="11 12">
    <name type="scientific">Chryseobacterium profundimaris</name>
    <dbReference type="NCBI Taxonomy" id="1387275"/>
    <lineage>
        <taxon>Bacteria</taxon>
        <taxon>Pseudomonadati</taxon>
        <taxon>Bacteroidota</taxon>
        <taxon>Flavobacteriia</taxon>
        <taxon>Flavobacteriales</taxon>
        <taxon>Weeksellaceae</taxon>
        <taxon>Chryseobacterium group</taxon>
        <taxon>Chryseobacterium</taxon>
    </lineage>
</organism>
<evidence type="ECO:0000256" key="10">
    <source>
        <dbReference type="SAM" id="Phobius"/>
    </source>
</evidence>
<dbReference type="PANTHER" id="PTHR36122:SF2">
    <property type="entry name" value="NICOTINAMIDE RIBOSIDE TRANSPORTER PNUC"/>
    <property type="match status" value="1"/>
</dbReference>
<feature type="transmembrane region" description="Helical" evidence="10">
    <location>
        <begin position="27"/>
        <end position="45"/>
    </location>
</feature>
<dbReference type="Proteomes" id="UP001157960">
    <property type="component" value="Unassembled WGS sequence"/>
</dbReference>
<feature type="transmembrane region" description="Helical" evidence="10">
    <location>
        <begin position="78"/>
        <end position="94"/>
    </location>
</feature>
<evidence type="ECO:0000256" key="4">
    <source>
        <dbReference type="ARBA" id="ARBA00017522"/>
    </source>
</evidence>
<evidence type="ECO:0000256" key="1">
    <source>
        <dbReference type="ARBA" id="ARBA00002672"/>
    </source>
</evidence>
<reference evidence="11 12" key="1">
    <citation type="submission" date="2017-05" db="EMBL/GenBank/DDBJ databases">
        <authorList>
            <person name="Varghese N."/>
            <person name="Submissions S."/>
        </authorList>
    </citation>
    <scope>NUCLEOTIDE SEQUENCE [LARGE SCALE GENOMIC DNA]</scope>
    <source>
        <strain evidence="11 12">DSM 28214</strain>
    </source>
</reference>
<name>A0ABY1PIM1_9FLAO</name>
<dbReference type="InterPro" id="IPR006419">
    <property type="entry name" value="NMN_transpt_PnuC"/>
</dbReference>
<evidence type="ECO:0000256" key="6">
    <source>
        <dbReference type="ARBA" id="ARBA00022475"/>
    </source>
</evidence>
<dbReference type="PANTHER" id="PTHR36122">
    <property type="entry name" value="NICOTINAMIDE RIBOSIDE TRANSPORTER PNUC"/>
    <property type="match status" value="1"/>
</dbReference>
<dbReference type="NCBIfam" id="TIGR01528">
    <property type="entry name" value="NMN_trans_PnuC"/>
    <property type="match status" value="1"/>
</dbReference>
<evidence type="ECO:0000256" key="9">
    <source>
        <dbReference type="ARBA" id="ARBA00023136"/>
    </source>
</evidence>
<protein>
    <recommendedName>
        <fullName evidence="4">Nicotinamide riboside transporter PnuC</fullName>
    </recommendedName>
</protein>
<evidence type="ECO:0000256" key="7">
    <source>
        <dbReference type="ARBA" id="ARBA00022692"/>
    </source>
</evidence>
<feature type="transmembrane region" description="Helical" evidence="10">
    <location>
        <begin position="183"/>
        <end position="200"/>
    </location>
</feature>
<comment type="caution">
    <text evidence="11">The sequence shown here is derived from an EMBL/GenBank/DDBJ whole genome shotgun (WGS) entry which is preliminary data.</text>
</comment>
<feature type="transmembrane region" description="Helical" evidence="10">
    <location>
        <begin position="52"/>
        <end position="72"/>
    </location>
</feature>